<keyword evidence="7" id="KW-1185">Reference proteome</keyword>
<dbReference type="Proteomes" id="UP001467690">
    <property type="component" value="Unassembled WGS sequence"/>
</dbReference>
<dbReference type="PANTHER" id="PTHR15162">
    <property type="entry name" value="ASPARTOACYLASE"/>
    <property type="match status" value="1"/>
</dbReference>
<evidence type="ECO:0000256" key="4">
    <source>
        <dbReference type="ARBA" id="ARBA00022833"/>
    </source>
</evidence>
<dbReference type="Gene3D" id="3.40.630.10">
    <property type="entry name" value="Zn peptidases"/>
    <property type="match status" value="1"/>
</dbReference>
<evidence type="ECO:0000256" key="3">
    <source>
        <dbReference type="ARBA" id="ARBA00022801"/>
    </source>
</evidence>
<dbReference type="InterPro" id="IPR055438">
    <property type="entry name" value="AstE_AspA_cat"/>
</dbReference>
<evidence type="ECO:0000313" key="6">
    <source>
        <dbReference type="EMBL" id="MER2490515.1"/>
    </source>
</evidence>
<protein>
    <submittedName>
        <fullName evidence="6">Succinylglutamate desuccinylase/aspartoacylase family protein</fullName>
    </submittedName>
</protein>
<keyword evidence="3" id="KW-0378">Hydrolase</keyword>
<evidence type="ECO:0000256" key="1">
    <source>
        <dbReference type="ARBA" id="ARBA00001947"/>
    </source>
</evidence>
<dbReference type="EMBL" id="JBELOE010000059">
    <property type="protein sequence ID" value="MER2490515.1"/>
    <property type="molecule type" value="Genomic_DNA"/>
</dbReference>
<reference evidence="6 7" key="1">
    <citation type="submission" date="2024-06" db="EMBL/GenBank/DDBJ databases">
        <authorList>
            <person name="Chen R.Y."/>
        </authorList>
    </citation>
    <scope>NUCLEOTIDE SEQUENCE [LARGE SCALE GENOMIC DNA]</scope>
    <source>
        <strain evidence="6 7">D2</strain>
    </source>
</reference>
<dbReference type="PANTHER" id="PTHR15162:SF7">
    <property type="entry name" value="SUCCINYLGLUTAMATE DESUCCINYLASE"/>
    <property type="match status" value="1"/>
</dbReference>
<gene>
    <name evidence="6" type="ORF">ABS311_01275</name>
</gene>
<name>A0ABV1RCC0_9ALTE</name>
<dbReference type="SUPFAM" id="SSF53187">
    <property type="entry name" value="Zn-dependent exopeptidases"/>
    <property type="match status" value="1"/>
</dbReference>
<keyword evidence="4" id="KW-0862">Zinc</keyword>
<accession>A0ABV1RCC0</accession>
<evidence type="ECO:0000313" key="7">
    <source>
        <dbReference type="Proteomes" id="UP001467690"/>
    </source>
</evidence>
<evidence type="ECO:0000256" key="2">
    <source>
        <dbReference type="ARBA" id="ARBA00022723"/>
    </source>
</evidence>
<dbReference type="Pfam" id="PF24827">
    <property type="entry name" value="AstE_AspA_cat"/>
    <property type="match status" value="1"/>
</dbReference>
<proteinExistence type="predicted"/>
<organism evidence="6 7">
    <name type="scientific">Catenovulum sediminis</name>
    <dbReference type="NCBI Taxonomy" id="1740262"/>
    <lineage>
        <taxon>Bacteria</taxon>
        <taxon>Pseudomonadati</taxon>
        <taxon>Pseudomonadota</taxon>
        <taxon>Gammaproteobacteria</taxon>
        <taxon>Alteromonadales</taxon>
        <taxon>Alteromonadaceae</taxon>
        <taxon>Catenovulum</taxon>
    </lineage>
</organism>
<comment type="cofactor">
    <cofactor evidence="1">
        <name>Zn(2+)</name>
        <dbReference type="ChEBI" id="CHEBI:29105"/>
    </cofactor>
</comment>
<evidence type="ECO:0000259" key="5">
    <source>
        <dbReference type="Pfam" id="PF24827"/>
    </source>
</evidence>
<feature type="domain" description="Succinylglutamate desuccinylase/Aspartoacylase catalytic" evidence="5">
    <location>
        <begin position="52"/>
        <end position="146"/>
    </location>
</feature>
<comment type="caution">
    <text evidence="6">The sequence shown here is derived from an EMBL/GenBank/DDBJ whole genome shotgun (WGS) entry which is preliminary data.</text>
</comment>
<dbReference type="InterPro" id="IPR050178">
    <property type="entry name" value="AspA/AstE_fam"/>
</dbReference>
<sequence length="339" mass="38308">MAIKLAKIHYVHIDRTQLPDDPEQWLVSLQSGVVIDVEGQDTNRTRVVSVLVHGNEPSGFYAVHRWLKGNETPICNVRFIISAVEAAQQPPYFTTRYLNDIHDLNRCFSLKVEDQAVKLRAASILQAISEVHPEAVIDMHNTSGSSPAFCVTTRIEMPYQALASFFCQSVIYTRLQLGSLMEQDFGCPIVTVECGGSQDQLAHEMAYQGLHEFLQAENLFAGHHYKLVDIIEHPLRLEIDKNIKLVFAEHKDESADVTLVSDIEQHNMGKTRADCFLGWSKLGIEPFTVRNEAGEVQSDNILYCQDGKLYTAHSLRIFMATSNRRIAQNDCLFYAFCTE</sequence>
<keyword evidence="2" id="KW-0479">Metal-binding</keyword>
<dbReference type="RefSeq" id="WP_143869983.1">
    <property type="nucleotide sequence ID" value="NZ_CP041660.1"/>
</dbReference>